<dbReference type="EMBL" id="LNQE01001294">
    <property type="protein sequence ID" value="KUG19406.1"/>
    <property type="molecule type" value="Genomic_DNA"/>
</dbReference>
<organism evidence="1">
    <name type="scientific">hydrocarbon metagenome</name>
    <dbReference type="NCBI Taxonomy" id="938273"/>
    <lineage>
        <taxon>unclassified sequences</taxon>
        <taxon>metagenomes</taxon>
        <taxon>ecological metagenomes</taxon>
    </lineage>
</organism>
<gene>
    <name evidence="1" type="ORF">ASZ90_010867</name>
</gene>
<proteinExistence type="predicted"/>
<dbReference type="AlphaFoldDB" id="A0A0W8FFC0"/>
<comment type="caution">
    <text evidence="1">The sequence shown here is derived from an EMBL/GenBank/DDBJ whole genome shotgun (WGS) entry which is preliminary data.</text>
</comment>
<evidence type="ECO:0000313" key="1">
    <source>
        <dbReference type="EMBL" id="KUG19406.1"/>
    </source>
</evidence>
<protein>
    <submittedName>
        <fullName evidence="1">Uncharacterized protein</fullName>
    </submittedName>
</protein>
<name>A0A0W8FFC0_9ZZZZ</name>
<reference evidence="1" key="1">
    <citation type="journal article" date="2015" name="Proc. Natl. Acad. Sci. U.S.A.">
        <title>Networks of energetic and metabolic interactions define dynamics in microbial communities.</title>
        <authorList>
            <person name="Embree M."/>
            <person name="Liu J.K."/>
            <person name="Al-Bassam M.M."/>
            <person name="Zengler K."/>
        </authorList>
    </citation>
    <scope>NUCLEOTIDE SEQUENCE</scope>
</reference>
<sequence length="44" mass="4839">MGVRCAAGAAARGCGAPGVVRVDYWQQRIYNIDLFFFLLISNFA</sequence>
<accession>A0A0W8FFC0</accession>